<feature type="region of interest" description="Disordered" evidence="1">
    <location>
        <begin position="1"/>
        <end position="109"/>
    </location>
</feature>
<feature type="compositionally biased region" description="Basic residues" evidence="1">
    <location>
        <begin position="42"/>
        <end position="58"/>
    </location>
</feature>
<dbReference type="AlphaFoldDB" id="A0A5P2VWU4"/>
<dbReference type="InterPro" id="IPR036515">
    <property type="entry name" value="Transposase_17_sf"/>
</dbReference>
<dbReference type="GO" id="GO:0006313">
    <property type="term" value="P:DNA transposition"/>
    <property type="evidence" value="ECO:0007669"/>
    <property type="project" value="InterPro"/>
</dbReference>
<evidence type="ECO:0000313" key="3">
    <source>
        <dbReference type="EMBL" id="QEV37262.1"/>
    </source>
</evidence>
<gene>
    <name evidence="3" type="ORF">CP978_00430</name>
</gene>
<protein>
    <recommendedName>
        <fullName evidence="2">Transposase IS200-like domain-containing protein</fullName>
    </recommendedName>
</protein>
<evidence type="ECO:0000256" key="1">
    <source>
        <dbReference type="SAM" id="MobiDB-lite"/>
    </source>
</evidence>
<dbReference type="EMBL" id="CP023747">
    <property type="protein sequence ID" value="QEV37262.1"/>
    <property type="molecule type" value="Genomic_DNA"/>
</dbReference>
<organism evidence="3 4">
    <name type="scientific">Streptomyces nodosus</name>
    <dbReference type="NCBI Taxonomy" id="40318"/>
    <lineage>
        <taxon>Bacteria</taxon>
        <taxon>Bacillati</taxon>
        <taxon>Actinomycetota</taxon>
        <taxon>Actinomycetes</taxon>
        <taxon>Kitasatosporales</taxon>
        <taxon>Streptomycetaceae</taxon>
        <taxon>Streptomyces</taxon>
    </lineage>
</organism>
<name>A0A5P2VWU4_9ACTN</name>
<dbReference type="GO" id="GO:0004803">
    <property type="term" value="F:transposase activity"/>
    <property type="evidence" value="ECO:0007669"/>
    <property type="project" value="InterPro"/>
</dbReference>
<sequence>MGVGCEDRSRFHRCGGVPHKWAPGTRLHDFRAKPTGPDTSRRSKASRRSRRSQRRTRSRPPPGALPPQGRRLKLVNGLKSASARRIRQKFHRPDQPRRPHGHLRSPSHFSASCGGTLLSLVHQYIEQQDVRSKVHVRAGLGRVLPSVNAGAFFTGPGAVDAGDRWSGIDVPFLIAGNLANALDG</sequence>
<dbReference type="GO" id="GO:0003677">
    <property type="term" value="F:DNA binding"/>
    <property type="evidence" value="ECO:0007669"/>
    <property type="project" value="InterPro"/>
</dbReference>
<reference evidence="3 4" key="1">
    <citation type="submission" date="2017-09" db="EMBL/GenBank/DDBJ databases">
        <title>Streptomyces genome completion.</title>
        <authorList>
            <person name="Lee N."/>
            <person name="Cho B.-K."/>
        </authorList>
    </citation>
    <scope>NUCLEOTIDE SEQUENCE [LARGE SCALE GENOMIC DNA]</scope>
    <source>
        <strain evidence="3 4">ATCC 14899</strain>
    </source>
</reference>
<dbReference type="Proteomes" id="UP000325763">
    <property type="component" value="Chromosome"/>
</dbReference>
<dbReference type="Pfam" id="PF01797">
    <property type="entry name" value="Y1_Tnp"/>
    <property type="match status" value="1"/>
</dbReference>
<dbReference type="InterPro" id="IPR002686">
    <property type="entry name" value="Transposase_17"/>
</dbReference>
<dbReference type="SUPFAM" id="SSF143422">
    <property type="entry name" value="Transposase IS200-like"/>
    <property type="match status" value="1"/>
</dbReference>
<dbReference type="Gene3D" id="3.30.70.1290">
    <property type="entry name" value="Transposase IS200-like"/>
    <property type="match status" value="1"/>
</dbReference>
<accession>A0A5P2VWU4</accession>
<proteinExistence type="predicted"/>
<feature type="domain" description="Transposase IS200-like" evidence="2">
    <location>
        <begin position="66"/>
        <end position="128"/>
    </location>
</feature>
<dbReference type="KEGG" id="snq:CP978_00430"/>
<evidence type="ECO:0000259" key="2">
    <source>
        <dbReference type="Pfam" id="PF01797"/>
    </source>
</evidence>
<evidence type="ECO:0000313" key="4">
    <source>
        <dbReference type="Proteomes" id="UP000325763"/>
    </source>
</evidence>